<evidence type="ECO:0000313" key="1">
    <source>
        <dbReference type="EMBL" id="MBP4141934.1"/>
    </source>
</evidence>
<name>A0ABS5CTJ6_9FLAO</name>
<proteinExistence type="predicted"/>
<gene>
    <name evidence="1" type="ORF">J3S90_08975</name>
</gene>
<keyword evidence="2" id="KW-1185">Reference proteome</keyword>
<dbReference type="Proteomes" id="UP000674217">
    <property type="component" value="Unassembled WGS sequence"/>
</dbReference>
<evidence type="ECO:0000313" key="2">
    <source>
        <dbReference type="Proteomes" id="UP000674217"/>
    </source>
</evidence>
<organism evidence="1 2">
    <name type="scientific">Flavobacterium flabelliforme</name>
    <dbReference type="NCBI Taxonomy" id="2816119"/>
    <lineage>
        <taxon>Bacteria</taxon>
        <taxon>Pseudomonadati</taxon>
        <taxon>Bacteroidota</taxon>
        <taxon>Flavobacteriia</taxon>
        <taxon>Flavobacteriales</taxon>
        <taxon>Flavobacteriaceae</taxon>
        <taxon>Flavobacterium</taxon>
    </lineage>
</organism>
<accession>A0ABS5CTJ6</accession>
<dbReference type="PROSITE" id="PS51257">
    <property type="entry name" value="PROKAR_LIPOPROTEIN"/>
    <property type="match status" value="1"/>
</dbReference>
<dbReference type="RefSeq" id="WP_210645905.1">
    <property type="nucleotide sequence ID" value="NZ_JAGFBU010000003.1"/>
</dbReference>
<protein>
    <submittedName>
        <fullName evidence="1">Uncharacterized protein</fullName>
    </submittedName>
</protein>
<reference evidence="1 2" key="1">
    <citation type="submission" date="2021-03" db="EMBL/GenBank/DDBJ databases">
        <title>Flavobacterium Flabelliformis Sp. Nov. And Flavobacterium Geliluteum Sp. Nov., Two Novel Multidrug Resistant Psychrophilic Species Isolated From Antarctica.</title>
        <authorList>
            <person name="Kralova S."/>
            <person name="Busse H.J."/>
            <person name="Bezdicek M."/>
            <person name="Nykrynova M."/>
            <person name="Kroupova E."/>
            <person name="Krsek D."/>
            <person name="Sedlacek I."/>
        </authorList>
    </citation>
    <scope>NUCLEOTIDE SEQUENCE [LARGE SCALE GENOMIC DNA]</scope>
    <source>
        <strain evidence="1 2">P4023</strain>
    </source>
</reference>
<dbReference type="EMBL" id="JAGFBU010000003">
    <property type="protein sequence ID" value="MBP4141934.1"/>
    <property type="molecule type" value="Genomic_DNA"/>
</dbReference>
<comment type="caution">
    <text evidence="1">The sequence shown here is derived from an EMBL/GenBank/DDBJ whole genome shotgun (WGS) entry which is preliminary data.</text>
</comment>
<sequence length="158" mass="17519">MKNLGVFCLLFSCVIFGSCKNNQSEKIPVAAPEEAPVKVECYTALYEKDTIALKMNTFKDGHIAGNMDMVMANTPKYVGEVAGEFRGDTLFVSYTYIQGNNKETTFKNPMAFLKRDNQLILGNGKIEVTLGAGHFVSGEPIDFDRVKYKLNPVDCVTK</sequence>